<dbReference type="PANTHER" id="PTHR30404:SF8">
    <property type="entry name" value="AUTOLYSIN PH-RELATED"/>
    <property type="match status" value="1"/>
</dbReference>
<dbReference type="InterPro" id="IPR050695">
    <property type="entry name" value="N-acetylmuramoyl_amidase_3"/>
</dbReference>
<evidence type="ECO:0000313" key="2">
    <source>
        <dbReference type="EMBL" id="MSR91025.1"/>
    </source>
</evidence>
<dbReference type="GO" id="GO:0030288">
    <property type="term" value="C:outer membrane-bounded periplasmic space"/>
    <property type="evidence" value="ECO:0007669"/>
    <property type="project" value="TreeGrafter"/>
</dbReference>
<dbReference type="Gene3D" id="1.10.101.10">
    <property type="entry name" value="PGBD-like superfamily/PGBD"/>
    <property type="match status" value="1"/>
</dbReference>
<keyword evidence="3" id="KW-1185">Reference proteome</keyword>
<evidence type="ECO:0000313" key="3">
    <source>
        <dbReference type="Proteomes" id="UP000460287"/>
    </source>
</evidence>
<dbReference type="RefSeq" id="WP_154530906.1">
    <property type="nucleotide sequence ID" value="NZ_JAQXTV010000018.1"/>
</dbReference>
<name>A0A7X2MYM7_9CLOT</name>
<dbReference type="SUPFAM" id="SSF53187">
    <property type="entry name" value="Zn-dependent exopeptidases"/>
    <property type="match status" value="1"/>
</dbReference>
<dbReference type="Proteomes" id="UP000460287">
    <property type="component" value="Unassembled WGS sequence"/>
</dbReference>
<dbReference type="Gene3D" id="3.40.630.40">
    <property type="entry name" value="Zn-dependent exopeptidases"/>
    <property type="match status" value="1"/>
</dbReference>
<dbReference type="InterPro" id="IPR036365">
    <property type="entry name" value="PGBD-like_sf"/>
</dbReference>
<reference evidence="2 3" key="1">
    <citation type="submission" date="2019-08" db="EMBL/GenBank/DDBJ databases">
        <title>In-depth cultivation of the pig gut microbiome towards novel bacterial diversity and tailored functional studies.</title>
        <authorList>
            <person name="Wylensek D."/>
            <person name="Hitch T.C.A."/>
            <person name="Clavel T."/>
        </authorList>
    </citation>
    <scope>NUCLEOTIDE SEQUENCE [LARGE SCALE GENOMIC DNA]</scope>
    <source>
        <strain evidence="2 3">WCA-383-APC-5B</strain>
    </source>
</reference>
<accession>A0A7X2MYM7</accession>
<dbReference type="AlphaFoldDB" id="A0A7X2MYM7"/>
<dbReference type="Pfam" id="PF01471">
    <property type="entry name" value="PG_binding_1"/>
    <property type="match status" value="1"/>
</dbReference>
<evidence type="ECO:0000259" key="1">
    <source>
        <dbReference type="SMART" id="SM00646"/>
    </source>
</evidence>
<dbReference type="Pfam" id="PF01520">
    <property type="entry name" value="Amidase_3"/>
    <property type="match status" value="1"/>
</dbReference>
<dbReference type="SMART" id="SM00646">
    <property type="entry name" value="Ami_3"/>
    <property type="match status" value="1"/>
</dbReference>
<dbReference type="PANTHER" id="PTHR30404">
    <property type="entry name" value="N-ACETYLMURAMOYL-L-ALANINE AMIDASE"/>
    <property type="match status" value="1"/>
</dbReference>
<dbReference type="CDD" id="cd02696">
    <property type="entry name" value="MurNAc-LAA"/>
    <property type="match status" value="1"/>
</dbReference>
<feature type="domain" description="MurNAc-LAA" evidence="1">
    <location>
        <begin position="65"/>
        <end position="167"/>
    </location>
</feature>
<sequence length="253" mass="27512">MKVCIGCGHCLYGADTGARSYLIEEQETRKVQDAVIKYLEKDGINVKKARIDQAASVSESLSYRVNVSDNWGADLYVEIHLNSGGGHGTETFCIGNGNGRKYATQIVNSIAKLGYTNRGVKDGSHLYVVRKTLASAVLVECCFVDSQSDANMWNADKMGRAIAEGILGHDVSSDDEVNVKIANAYLGTKLNIMNVQKLLQLCGYSFFTIDGICGAKTTNYIGDFQKKNGLGIDYKFGPKSIGIALDIIMKKVK</sequence>
<dbReference type="GO" id="GO:0009253">
    <property type="term" value="P:peptidoglycan catabolic process"/>
    <property type="evidence" value="ECO:0007669"/>
    <property type="project" value="InterPro"/>
</dbReference>
<dbReference type="EMBL" id="VULX01000006">
    <property type="protein sequence ID" value="MSR91025.1"/>
    <property type="molecule type" value="Genomic_DNA"/>
</dbReference>
<dbReference type="InterPro" id="IPR002508">
    <property type="entry name" value="MurNAc-LAA_cat"/>
</dbReference>
<dbReference type="SUPFAM" id="SSF47090">
    <property type="entry name" value="PGBD-like"/>
    <property type="match status" value="1"/>
</dbReference>
<gene>
    <name evidence="2" type="ORF">FYJ33_06290</name>
</gene>
<comment type="caution">
    <text evidence="2">The sequence shown here is derived from an EMBL/GenBank/DDBJ whole genome shotgun (WGS) entry which is preliminary data.</text>
</comment>
<dbReference type="InterPro" id="IPR036366">
    <property type="entry name" value="PGBDSf"/>
</dbReference>
<dbReference type="InterPro" id="IPR002477">
    <property type="entry name" value="Peptidoglycan-bd-like"/>
</dbReference>
<dbReference type="GO" id="GO:0008745">
    <property type="term" value="F:N-acetylmuramoyl-L-alanine amidase activity"/>
    <property type="evidence" value="ECO:0007669"/>
    <property type="project" value="InterPro"/>
</dbReference>
<organism evidence="2 3">
    <name type="scientific">Inconstantimicrobium porci</name>
    <dbReference type="NCBI Taxonomy" id="2652291"/>
    <lineage>
        <taxon>Bacteria</taxon>
        <taxon>Bacillati</taxon>
        <taxon>Bacillota</taxon>
        <taxon>Clostridia</taxon>
        <taxon>Eubacteriales</taxon>
        <taxon>Clostridiaceae</taxon>
        <taxon>Inconstantimicrobium</taxon>
    </lineage>
</organism>
<proteinExistence type="predicted"/>
<protein>
    <submittedName>
        <fullName evidence="2">N-acetylmuramoyl-L-alanine amidase</fullName>
    </submittedName>
</protein>